<keyword evidence="4" id="KW-1185">Reference proteome</keyword>
<dbReference type="PANTHER" id="PTHR32114:SF2">
    <property type="entry name" value="ABC TRANSPORTER ABCH.3"/>
    <property type="match status" value="1"/>
</dbReference>
<name>A0A345ASD4_9CAUD</name>
<dbReference type="GO" id="GO:0016887">
    <property type="term" value="F:ATP hydrolysis activity"/>
    <property type="evidence" value="ECO:0007669"/>
    <property type="project" value="InterPro"/>
</dbReference>
<sequence length="509" mass="58852">MEIKFKTLTLHNFKSHRDLTVEFGDLTKITGENTKGKSSILEAIPWLLYSVDVLGSKSDPTPINYEYDHTLVKLHFAMDGKDVLLSRGIEKGKATYYINDVPSKAKEYEELVKSLFDKDLFLSLYNPSYYFTLKWNEQRELLLRYVSAPANKEVFAQLPKQQAEKLGELVKKHSLADLEKIHRDNKNKKDKAYIAAQSKTKTLQEQSYEEFNRLDHSIDIQAAKEEMAKLTEQIEQIERVTKSADENNRIYNEIESNIDSLIKRRDKMQKQAEKLKDEKIEDICRVCKQPLNNEARQAAEAEKQQRVDQFKEEYAAVVEKRQKLEQDLKKYAYIGLSVQLDQLREFERERMKLWEHIQGSQKYAQLEQQLAKAKEDEADTLASLNESIFIIDAIKDFAAKEAEMMADKVQALFTTLSLRLFKTNKTDGEIKPDFEIEMDGKPYRKLSLSESIRAGLELRDVLSQQSGIIAPCMVDNAESITRFKQPNGQLIVSRVVPGQELTIETEDIK</sequence>
<keyword evidence="1" id="KW-0175">Coiled coil</keyword>
<feature type="coiled-coil region" evidence="1">
    <location>
        <begin position="356"/>
        <end position="383"/>
    </location>
</feature>
<dbReference type="EMBL" id="MH431937">
    <property type="protein sequence ID" value="AXF39738.1"/>
    <property type="molecule type" value="Genomic_DNA"/>
</dbReference>
<dbReference type="GO" id="GO:0006302">
    <property type="term" value="P:double-strand break repair"/>
    <property type="evidence" value="ECO:0007669"/>
    <property type="project" value="InterPro"/>
</dbReference>
<organism evidence="3 4">
    <name type="scientific">Paenibacillus phage Lucielle</name>
    <dbReference type="NCBI Taxonomy" id="2249778"/>
    <lineage>
        <taxon>Viruses</taxon>
        <taxon>Duplodnaviria</taxon>
        <taxon>Heunggongvirae</taxon>
        <taxon>Uroviricota</taxon>
        <taxon>Caudoviricetes</taxon>
        <taxon>Fernvirus</taxon>
        <taxon>Fernvirus lucielle</taxon>
    </lineage>
</organism>
<protein>
    <submittedName>
        <fullName evidence="3">DNA repair protein</fullName>
    </submittedName>
</protein>
<dbReference type="Proteomes" id="UP000256090">
    <property type="component" value="Segment"/>
</dbReference>
<gene>
    <name evidence="3" type="ORF">LUCIELLE_42</name>
</gene>
<evidence type="ECO:0000259" key="2">
    <source>
        <dbReference type="Pfam" id="PF13514"/>
    </source>
</evidence>
<reference evidence="4" key="1">
    <citation type="submission" date="2018-06" db="EMBL/GenBank/DDBJ databases">
        <authorList>
            <person name="Rogers S.L."/>
            <person name="Monk J.R."/>
            <person name="Ward A.T."/>
            <person name="Fajardo C.P."/>
            <person name="Breakwell D.P."/>
            <person name="Grose J.H."/>
            <person name="Hope S."/>
            <person name="Tsourkas P.K."/>
        </authorList>
    </citation>
    <scope>NUCLEOTIDE SEQUENCE [LARGE SCALE GENOMIC DNA]</scope>
</reference>
<evidence type="ECO:0000313" key="4">
    <source>
        <dbReference type="Proteomes" id="UP000256090"/>
    </source>
</evidence>
<dbReference type="Gene3D" id="1.10.287.510">
    <property type="entry name" value="Helix hairpin bin"/>
    <property type="match status" value="1"/>
</dbReference>
<proteinExistence type="predicted"/>
<evidence type="ECO:0000313" key="3">
    <source>
        <dbReference type="EMBL" id="AXF39738.1"/>
    </source>
</evidence>
<dbReference type="PANTHER" id="PTHR32114">
    <property type="entry name" value="ABC TRANSPORTER ABCH.3"/>
    <property type="match status" value="1"/>
</dbReference>
<dbReference type="Gene3D" id="3.40.50.300">
    <property type="entry name" value="P-loop containing nucleotide triphosphate hydrolases"/>
    <property type="match status" value="1"/>
</dbReference>
<dbReference type="InterPro" id="IPR027417">
    <property type="entry name" value="P-loop_NTPase"/>
</dbReference>
<feature type="coiled-coil region" evidence="1">
    <location>
        <begin position="213"/>
        <end position="278"/>
    </location>
</feature>
<feature type="domain" description="YhaN AAA" evidence="2">
    <location>
        <begin position="4"/>
        <end position="53"/>
    </location>
</feature>
<dbReference type="Pfam" id="PF13514">
    <property type="entry name" value="AAA_27"/>
    <property type="match status" value="1"/>
</dbReference>
<evidence type="ECO:0000256" key="1">
    <source>
        <dbReference type="SAM" id="Coils"/>
    </source>
</evidence>
<dbReference type="InterPro" id="IPR038734">
    <property type="entry name" value="YhaN_AAA"/>
</dbReference>
<accession>A0A345ASD4</accession>
<dbReference type="SUPFAM" id="SSF52540">
    <property type="entry name" value="P-loop containing nucleoside triphosphate hydrolases"/>
    <property type="match status" value="1"/>
</dbReference>